<comment type="caution">
    <text evidence="1">The sequence shown here is derived from an EMBL/GenBank/DDBJ whole genome shotgun (WGS) entry which is preliminary data.</text>
</comment>
<name>A0A243TKJ9_CITFR</name>
<proteinExistence type="predicted"/>
<dbReference type="AlphaFoldDB" id="A0A243TKJ9"/>
<protein>
    <submittedName>
        <fullName evidence="1">Uncharacterized protein</fullName>
    </submittedName>
</protein>
<dbReference type="Proteomes" id="UP000019194">
    <property type="component" value="Unassembled WGS sequence"/>
</dbReference>
<sequence length="37" mass="4122">MNNLFYTGESQSSKKEGIIALKQGRLSVGFSFIKTKI</sequence>
<accession>A0A243TKJ9</accession>
<evidence type="ECO:0000313" key="1">
    <source>
        <dbReference type="EMBL" id="CDL38108.1"/>
    </source>
</evidence>
<dbReference type="EMBL" id="CBWP010000039">
    <property type="protein sequence ID" value="CDL38108.1"/>
    <property type="molecule type" value="Genomic_DNA"/>
</dbReference>
<reference evidence="1 2" key="1">
    <citation type="submission" date="2013-10" db="EMBL/GenBank/DDBJ databases">
        <title>Antibiotic resistance diversity of beta-lactamase producers in the General Hospital Vienna.</title>
        <authorList>
            <person name="Barisic I."/>
            <person name="Mitteregger D."/>
            <person name="Hirschl A.M."/>
            <person name="Noehammer C."/>
            <person name="Wiesinger-Mayr H."/>
        </authorList>
    </citation>
    <scope>NUCLEOTIDE SEQUENCE [LARGE SCALE GENOMIC DNA]</scope>
    <source>
        <strain evidence="1 2">ISC11</strain>
    </source>
</reference>
<organism evidence="1 2">
    <name type="scientific">Citrobacter freundii</name>
    <dbReference type="NCBI Taxonomy" id="546"/>
    <lineage>
        <taxon>Bacteria</taxon>
        <taxon>Pseudomonadati</taxon>
        <taxon>Pseudomonadota</taxon>
        <taxon>Gammaproteobacteria</taxon>
        <taxon>Enterobacterales</taxon>
        <taxon>Enterobacteriaceae</taxon>
        <taxon>Citrobacter</taxon>
        <taxon>Citrobacter freundii complex</taxon>
    </lineage>
</organism>
<evidence type="ECO:0000313" key="2">
    <source>
        <dbReference type="Proteomes" id="UP000019194"/>
    </source>
</evidence>